<evidence type="ECO:0000313" key="20">
    <source>
        <dbReference type="Proteomes" id="UP000290900"/>
    </source>
</evidence>
<dbReference type="PANTHER" id="PTHR32361:SF9">
    <property type="entry name" value="FERRIC REDUCTASE TRANSMEMBRANE COMPONENT 3-RELATED"/>
    <property type="match status" value="1"/>
</dbReference>
<evidence type="ECO:0000256" key="2">
    <source>
        <dbReference type="ARBA" id="ARBA00012668"/>
    </source>
</evidence>
<keyword evidence="5" id="KW-0285">Flavoprotein</keyword>
<keyword evidence="10" id="KW-0560">Oxidoreductase</keyword>
<feature type="transmembrane region" description="Helical" evidence="14">
    <location>
        <begin position="353"/>
        <end position="374"/>
    </location>
</feature>
<evidence type="ECO:0000259" key="16">
    <source>
        <dbReference type="Pfam" id="PF01794"/>
    </source>
</evidence>
<evidence type="ECO:0000313" key="19">
    <source>
        <dbReference type="EMBL" id="VEU22716.1"/>
    </source>
</evidence>
<dbReference type="SFLD" id="SFLDS00052">
    <property type="entry name" value="Ferric_Reductase_Domain"/>
    <property type="match status" value="1"/>
</dbReference>
<dbReference type="InterPro" id="IPR013121">
    <property type="entry name" value="Fe_red_NAD-bd_6"/>
</dbReference>
<reference evidence="19 20" key="1">
    <citation type="submission" date="2018-12" db="EMBL/GenBank/DDBJ databases">
        <authorList>
            <person name="Tiukova I."/>
            <person name="Dainat J."/>
        </authorList>
    </citation>
    <scope>NUCLEOTIDE SEQUENCE [LARGE SCALE GENOMIC DNA]</scope>
</reference>
<gene>
    <name evidence="19" type="ORF">BRENAR_LOCUS3447</name>
</gene>
<evidence type="ECO:0000256" key="8">
    <source>
        <dbReference type="ARBA" id="ARBA00022982"/>
    </source>
</evidence>
<dbReference type="InParanoid" id="A0A448YPB1"/>
<accession>A0A448YPB1</accession>
<dbReference type="EC" id="1.16.1.9" evidence="2"/>
<evidence type="ECO:0000256" key="11">
    <source>
        <dbReference type="ARBA" id="ARBA00023065"/>
    </source>
</evidence>
<keyword evidence="11" id="KW-0406">Ion transport</keyword>
<dbReference type="Pfam" id="PF08022">
    <property type="entry name" value="FAD_binding_8"/>
    <property type="match status" value="1"/>
</dbReference>
<dbReference type="STRING" id="13370.A0A448YPB1"/>
<dbReference type="FunCoup" id="A0A448YPB1">
    <property type="interactions" value="402"/>
</dbReference>
<evidence type="ECO:0000256" key="5">
    <source>
        <dbReference type="ARBA" id="ARBA00022630"/>
    </source>
</evidence>
<organism evidence="19 20">
    <name type="scientific">Brettanomyces naardenensis</name>
    <name type="common">Yeast</name>
    <dbReference type="NCBI Taxonomy" id="13370"/>
    <lineage>
        <taxon>Eukaryota</taxon>
        <taxon>Fungi</taxon>
        <taxon>Dikarya</taxon>
        <taxon>Ascomycota</taxon>
        <taxon>Saccharomycotina</taxon>
        <taxon>Pichiomycetes</taxon>
        <taxon>Pichiales</taxon>
        <taxon>Pichiaceae</taxon>
        <taxon>Brettanomyces</taxon>
    </lineage>
</organism>
<evidence type="ECO:0000256" key="7">
    <source>
        <dbReference type="ARBA" id="ARBA00022827"/>
    </source>
</evidence>
<dbReference type="InterPro" id="IPR013130">
    <property type="entry name" value="Fe3_Rdtase_TM_dom"/>
</dbReference>
<feature type="domain" description="FAD-binding 8" evidence="17">
    <location>
        <begin position="403"/>
        <end position="500"/>
    </location>
</feature>
<sequence length="640" mass="72852">MLTLLLFQFIVCEVSLASNWKTQINYGSGHAEFWSCESVIGVSPSSKAGPSQYDAICNQPSTVGPMMICCDKLNSQNMDKVFNVAAQFCSAYSGHDATYYRDQYENATSFIDVLVSPNMTKEQLTYKAYNTLYQNLNNDTWYALGVCAYFGVLFVLACFINLVRRAGILQQFNSPIINWFRSFVAIPSLLPNGKNTQPVGWKYFSSLWPDRKEFLIGSGLCIIQIVFYSLPYYENGTAALFQTNQNGYKRLLADRAGIIAFGKIPLVILLAGRNNMLCFLTGVKHSSFIQYHKMVARWLLIDSIIHGICEQQQQILEKPPFNDVNACGVMALISLAIIFVASLHVFRRHVYELFLYIHLLLAFAFIILCFIHCYKLGWCEWILAAAIVWVIDLILRIVRMARFGIRDAEIELTGNKTFKVTVEKPKGFHCLPGQYGFVYFSDRLLFFQNHPFSLIERGNSILLYITVKKGITAKIMRQLNTQGGILRKQICIEGPYGESSPVERYDNVLLIGGGGGIPSMADYALRGHENKLKFIWIQRSMEPTIYAKDFLRALNDSGARVEIYLTQESEAEENDNPFEVKYERPDIRKILREEIEETEGSIGIISCGAAKMEDELRAVVAEDVRKWKVRIDLFNEIEVW</sequence>
<evidence type="ECO:0000256" key="3">
    <source>
        <dbReference type="ARBA" id="ARBA00022448"/>
    </source>
</evidence>
<dbReference type="InterPro" id="IPR051410">
    <property type="entry name" value="Ferric/Cupric_Reductase"/>
</dbReference>
<evidence type="ECO:0000259" key="17">
    <source>
        <dbReference type="Pfam" id="PF08022"/>
    </source>
</evidence>
<keyword evidence="9 14" id="KW-1133">Transmembrane helix</keyword>
<feature type="domain" description="Ferric oxidoreductase" evidence="16">
    <location>
        <begin position="256"/>
        <end position="369"/>
    </location>
</feature>
<proteinExistence type="predicted"/>
<feature type="domain" description="Ferric reductase NAD binding" evidence="18">
    <location>
        <begin position="505"/>
        <end position="620"/>
    </location>
</feature>
<dbReference type="Pfam" id="PF08030">
    <property type="entry name" value="NAD_binding_6"/>
    <property type="match status" value="1"/>
</dbReference>
<dbReference type="GO" id="GO:0006879">
    <property type="term" value="P:intracellular iron ion homeostasis"/>
    <property type="evidence" value="ECO:0007669"/>
    <property type="project" value="TreeGrafter"/>
</dbReference>
<dbReference type="InterPro" id="IPR039261">
    <property type="entry name" value="FNR_nucleotide-bd"/>
</dbReference>
<evidence type="ECO:0000256" key="13">
    <source>
        <dbReference type="ARBA" id="ARBA00048483"/>
    </source>
</evidence>
<keyword evidence="6 14" id="KW-0812">Transmembrane</keyword>
<dbReference type="InterPro" id="IPR013112">
    <property type="entry name" value="FAD-bd_8"/>
</dbReference>
<feature type="chain" id="PRO_5019255496" description="ferric-chelate reductase (NADPH)" evidence="15">
    <location>
        <begin position="18"/>
        <end position="640"/>
    </location>
</feature>
<comment type="subcellular location">
    <subcellularLocation>
        <location evidence="1">Cell membrane</location>
        <topology evidence="1">Multi-pass membrane protein</topology>
    </subcellularLocation>
</comment>
<dbReference type="EMBL" id="CAACVR010000025">
    <property type="protein sequence ID" value="VEU22716.1"/>
    <property type="molecule type" value="Genomic_DNA"/>
</dbReference>
<feature type="transmembrane region" description="Helical" evidence="14">
    <location>
        <begin position="328"/>
        <end position="346"/>
    </location>
</feature>
<evidence type="ECO:0000256" key="6">
    <source>
        <dbReference type="ARBA" id="ARBA00022692"/>
    </source>
</evidence>
<dbReference type="GO" id="GO:0005886">
    <property type="term" value="C:plasma membrane"/>
    <property type="evidence" value="ECO:0007669"/>
    <property type="project" value="UniProtKB-SubCell"/>
</dbReference>
<feature type="transmembrane region" description="Helical" evidence="14">
    <location>
        <begin position="380"/>
        <end position="398"/>
    </location>
</feature>
<protein>
    <recommendedName>
        <fullName evidence="2">ferric-chelate reductase (NADPH)</fullName>
        <ecNumber evidence="2">1.16.1.9</ecNumber>
    </recommendedName>
</protein>
<feature type="signal peptide" evidence="15">
    <location>
        <begin position="1"/>
        <end position="17"/>
    </location>
</feature>
<dbReference type="Proteomes" id="UP000290900">
    <property type="component" value="Unassembled WGS sequence"/>
</dbReference>
<comment type="catalytic activity">
    <reaction evidence="13">
        <text>2 a Fe(II)-siderophore + NADP(+) + H(+) = 2 a Fe(III)-siderophore + NADPH</text>
        <dbReference type="Rhea" id="RHEA:28795"/>
        <dbReference type="Rhea" id="RHEA-COMP:11342"/>
        <dbReference type="Rhea" id="RHEA-COMP:11344"/>
        <dbReference type="ChEBI" id="CHEBI:15378"/>
        <dbReference type="ChEBI" id="CHEBI:29033"/>
        <dbReference type="ChEBI" id="CHEBI:29034"/>
        <dbReference type="ChEBI" id="CHEBI:57783"/>
        <dbReference type="ChEBI" id="CHEBI:58349"/>
        <dbReference type="EC" id="1.16.1.9"/>
    </reaction>
</comment>
<evidence type="ECO:0000256" key="9">
    <source>
        <dbReference type="ARBA" id="ARBA00022989"/>
    </source>
</evidence>
<keyword evidence="12 14" id="KW-0472">Membrane</keyword>
<keyword evidence="15" id="KW-0732">Signal</keyword>
<evidence type="ECO:0000256" key="4">
    <source>
        <dbReference type="ARBA" id="ARBA00022475"/>
    </source>
</evidence>
<dbReference type="SUPFAM" id="SSF52343">
    <property type="entry name" value="Ferredoxin reductase-like, C-terminal NADP-linked domain"/>
    <property type="match status" value="1"/>
</dbReference>
<dbReference type="GO" id="GO:0006826">
    <property type="term" value="P:iron ion transport"/>
    <property type="evidence" value="ECO:0007669"/>
    <property type="project" value="UniProtKB-ARBA"/>
</dbReference>
<dbReference type="AlphaFoldDB" id="A0A448YPB1"/>
<keyword evidence="3" id="KW-0813">Transport</keyword>
<dbReference type="Gene3D" id="3.40.50.80">
    <property type="entry name" value="Nucleotide-binding domain of ferredoxin-NADP reductase (FNR) module"/>
    <property type="match status" value="1"/>
</dbReference>
<dbReference type="InterPro" id="IPR017938">
    <property type="entry name" value="Riboflavin_synthase-like_b-brl"/>
</dbReference>
<feature type="transmembrane region" description="Helical" evidence="14">
    <location>
        <begin position="141"/>
        <end position="163"/>
    </location>
</feature>
<dbReference type="GO" id="GO:0052851">
    <property type="term" value="F:ferric-chelate reductase (NADPH) activity"/>
    <property type="evidence" value="ECO:0007669"/>
    <property type="project" value="UniProtKB-EC"/>
</dbReference>
<keyword evidence="7" id="KW-0274">FAD</keyword>
<evidence type="ECO:0000259" key="18">
    <source>
        <dbReference type="Pfam" id="PF08030"/>
    </source>
</evidence>
<evidence type="ECO:0000256" key="1">
    <source>
        <dbReference type="ARBA" id="ARBA00004651"/>
    </source>
</evidence>
<dbReference type="Pfam" id="PF01794">
    <property type="entry name" value="Ferric_reduct"/>
    <property type="match status" value="1"/>
</dbReference>
<dbReference type="SFLD" id="SFLDG01168">
    <property type="entry name" value="Ferric_reductase_subgroup_(FRE"/>
    <property type="match status" value="1"/>
</dbReference>
<dbReference type="SUPFAM" id="SSF63380">
    <property type="entry name" value="Riboflavin synthase domain-like"/>
    <property type="match status" value="1"/>
</dbReference>
<keyword evidence="4" id="KW-1003">Cell membrane</keyword>
<evidence type="ECO:0000256" key="10">
    <source>
        <dbReference type="ARBA" id="ARBA00023002"/>
    </source>
</evidence>
<evidence type="ECO:0000256" key="15">
    <source>
        <dbReference type="SAM" id="SignalP"/>
    </source>
</evidence>
<dbReference type="OrthoDB" id="167398at2759"/>
<evidence type="ECO:0000256" key="12">
    <source>
        <dbReference type="ARBA" id="ARBA00023136"/>
    </source>
</evidence>
<name>A0A448YPB1_BRENA</name>
<dbReference type="CDD" id="cd06186">
    <property type="entry name" value="NOX_Duox_like_FAD_NADP"/>
    <property type="match status" value="1"/>
</dbReference>
<keyword evidence="20" id="KW-1185">Reference proteome</keyword>
<dbReference type="PANTHER" id="PTHR32361">
    <property type="entry name" value="FERRIC/CUPRIC REDUCTASE TRANSMEMBRANE COMPONENT"/>
    <property type="match status" value="1"/>
</dbReference>
<evidence type="ECO:0000256" key="14">
    <source>
        <dbReference type="SAM" id="Phobius"/>
    </source>
</evidence>
<keyword evidence="8" id="KW-0249">Electron transport</keyword>
<dbReference type="GO" id="GO:0015677">
    <property type="term" value="P:copper ion import"/>
    <property type="evidence" value="ECO:0007669"/>
    <property type="project" value="TreeGrafter"/>
</dbReference>